<dbReference type="AlphaFoldDB" id="A0AAD3SFT8"/>
<gene>
    <name evidence="2" type="ORF">Nepgr_012451</name>
</gene>
<sequence>MRFPPIHVLRREFPKPCSQQSLATRSSLDLGGISASPPLPSVQSDTFKSVLGLGGCSPPSPFSSPRADPSVVDPNVSSGCLDHKCLINFAHDEAGSNGASLSISAPIGDPTHSAPVCCQAGPPPLPSASHSGFLYNLVATNPVVGFGTGIAIARPQTSWSLASSRWSSVPTHHSPS</sequence>
<feature type="compositionally biased region" description="Polar residues" evidence="1">
    <location>
        <begin position="18"/>
        <end position="27"/>
    </location>
</feature>
<feature type="region of interest" description="Disordered" evidence="1">
    <location>
        <begin position="18"/>
        <end position="39"/>
    </location>
</feature>
<proteinExistence type="predicted"/>
<dbReference type="Proteomes" id="UP001279734">
    <property type="component" value="Unassembled WGS sequence"/>
</dbReference>
<name>A0AAD3SFT8_NEPGR</name>
<comment type="caution">
    <text evidence="2">The sequence shown here is derived from an EMBL/GenBank/DDBJ whole genome shotgun (WGS) entry which is preliminary data.</text>
</comment>
<evidence type="ECO:0000313" key="3">
    <source>
        <dbReference type="Proteomes" id="UP001279734"/>
    </source>
</evidence>
<accession>A0AAD3SFT8</accession>
<reference evidence="2" key="1">
    <citation type="submission" date="2023-05" db="EMBL/GenBank/DDBJ databases">
        <title>Nepenthes gracilis genome sequencing.</title>
        <authorList>
            <person name="Fukushima K."/>
        </authorList>
    </citation>
    <scope>NUCLEOTIDE SEQUENCE</scope>
    <source>
        <strain evidence="2">SING2019-196</strain>
    </source>
</reference>
<organism evidence="2 3">
    <name type="scientific">Nepenthes gracilis</name>
    <name type="common">Slender pitcher plant</name>
    <dbReference type="NCBI Taxonomy" id="150966"/>
    <lineage>
        <taxon>Eukaryota</taxon>
        <taxon>Viridiplantae</taxon>
        <taxon>Streptophyta</taxon>
        <taxon>Embryophyta</taxon>
        <taxon>Tracheophyta</taxon>
        <taxon>Spermatophyta</taxon>
        <taxon>Magnoliopsida</taxon>
        <taxon>eudicotyledons</taxon>
        <taxon>Gunneridae</taxon>
        <taxon>Pentapetalae</taxon>
        <taxon>Caryophyllales</taxon>
        <taxon>Nepenthaceae</taxon>
        <taxon>Nepenthes</taxon>
    </lineage>
</organism>
<keyword evidence="3" id="KW-1185">Reference proteome</keyword>
<dbReference type="EMBL" id="BSYO01000010">
    <property type="protein sequence ID" value="GMH10610.1"/>
    <property type="molecule type" value="Genomic_DNA"/>
</dbReference>
<protein>
    <submittedName>
        <fullName evidence="2">Uncharacterized protein</fullName>
    </submittedName>
</protein>
<evidence type="ECO:0000313" key="2">
    <source>
        <dbReference type="EMBL" id="GMH10610.1"/>
    </source>
</evidence>
<evidence type="ECO:0000256" key="1">
    <source>
        <dbReference type="SAM" id="MobiDB-lite"/>
    </source>
</evidence>